<feature type="compositionally biased region" description="Basic and acidic residues" evidence="1">
    <location>
        <begin position="83"/>
        <end position="95"/>
    </location>
</feature>
<evidence type="ECO:0000313" key="2">
    <source>
        <dbReference type="EMBL" id="KAH0894012.1"/>
    </source>
</evidence>
<sequence>MSGGGGPEKRTPETVEGLGGRFSFRPDLLNKNLISTKYYWDSFQWLKTKRRIEKLTNGERNGEADEQDFWTEKTMLSRKRRASKGEAKEMAKTEEGAVNGGKGRSLLLVLMF</sequence>
<reference evidence="2 3" key="1">
    <citation type="submission" date="2021-05" db="EMBL/GenBank/DDBJ databases">
        <title>Genome Assembly of Synthetic Allotetraploid Brassica napus Reveals Homoeologous Exchanges between Subgenomes.</title>
        <authorList>
            <person name="Davis J.T."/>
        </authorList>
    </citation>
    <scope>NUCLEOTIDE SEQUENCE [LARGE SCALE GENOMIC DNA]</scope>
    <source>
        <strain evidence="3">cv. Da-Ae</strain>
        <tissue evidence="2">Seedling</tissue>
    </source>
</reference>
<keyword evidence="3" id="KW-1185">Reference proteome</keyword>
<evidence type="ECO:0000313" key="3">
    <source>
        <dbReference type="Proteomes" id="UP000824890"/>
    </source>
</evidence>
<organism evidence="2 3">
    <name type="scientific">Brassica napus</name>
    <name type="common">Rape</name>
    <dbReference type="NCBI Taxonomy" id="3708"/>
    <lineage>
        <taxon>Eukaryota</taxon>
        <taxon>Viridiplantae</taxon>
        <taxon>Streptophyta</taxon>
        <taxon>Embryophyta</taxon>
        <taxon>Tracheophyta</taxon>
        <taxon>Spermatophyta</taxon>
        <taxon>Magnoliopsida</taxon>
        <taxon>eudicotyledons</taxon>
        <taxon>Gunneridae</taxon>
        <taxon>Pentapetalae</taxon>
        <taxon>rosids</taxon>
        <taxon>malvids</taxon>
        <taxon>Brassicales</taxon>
        <taxon>Brassicaceae</taxon>
        <taxon>Brassiceae</taxon>
        <taxon>Brassica</taxon>
    </lineage>
</organism>
<feature type="region of interest" description="Disordered" evidence="1">
    <location>
        <begin position="80"/>
        <end position="99"/>
    </location>
</feature>
<proteinExistence type="predicted"/>
<evidence type="ECO:0000256" key="1">
    <source>
        <dbReference type="SAM" id="MobiDB-lite"/>
    </source>
</evidence>
<name>A0ABQ8ANB6_BRANA</name>
<protein>
    <submittedName>
        <fullName evidence="2">Uncharacterized protein</fullName>
    </submittedName>
</protein>
<dbReference type="Proteomes" id="UP000824890">
    <property type="component" value="Unassembled WGS sequence"/>
</dbReference>
<gene>
    <name evidence="2" type="ORF">HID58_056441</name>
</gene>
<accession>A0ABQ8ANB6</accession>
<dbReference type="EMBL" id="JAGKQM010000013">
    <property type="protein sequence ID" value="KAH0894012.1"/>
    <property type="molecule type" value="Genomic_DNA"/>
</dbReference>
<comment type="caution">
    <text evidence="2">The sequence shown here is derived from an EMBL/GenBank/DDBJ whole genome shotgun (WGS) entry which is preliminary data.</text>
</comment>